<keyword evidence="1" id="KW-0812">Transmembrane</keyword>
<reference evidence="2" key="1">
    <citation type="submission" date="2022-08" db="EMBL/GenBank/DDBJ databases">
        <authorList>
            <person name="Wang H."/>
        </authorList>
    </citation>
    <scope>NUCLEOTIDE SEQUENCE</scope>
    <source>
        <strain evidence="2">PS10</strain>
    </source>
</reference>
<name>A0ABT7HMX7_9BACT</name>
<evidence type="ECO:0000313" key="3">
    <source>
        <dbReference type="Proteomes" id="UP001173801"/>
    </source>
</evidence>
<dbReference type="InterPro" id="IPR025833">
    <property type="entry name" value="GDYXXLXY"/>
</dbReference>
<dbReference type="Proteomes" id="UP001173801">
    <property type="component" value="Unassembled WGS sequence"/>
</dbReference>
<proteinExistence type="predicted"/>
<dbReference type="EMBL" id="JANURM010000002">
    <property type="protein sequence ID" value="MDL0088271.1"/>
    <property type="molecule type" value="Genomic_DNA"/>
</dbReference>
<dbReference type="RefSeq" id="WP_284936922.1">
    <property type="nucleotide sequence ID" value="NZ_JANURM010000002.1"/>
</dbReference>
<evidence type="ECO:0000313" key="2">
    <source>
        <dbReference type="EMBL" id="MDL0088271.1"/>
    </source>
</evidence>
<comment type="caution">
    <text evidence="2">The sequence shown here is derived from an EMBL/GenBank/DDBJ whole genome shotgun (WGS) entry which is preliminary data.</text>
</comment>
<sequence length="160" mass="18434">MIKFLAIFIQPLLLVGFFIYAILPFYLGKDVYVKTQGYDPRDFLRGNYVHLRYDFNDKKIKTDELTDIYAILEPNKDGIYETISINKTKPKVGVYISGKSNGYTQNFGVEKYFLPPEKALELQETLRDIDSNTTAIAHLKIFNGDARIIGVEILKQNNQK</sequence>
<gene>
    <name evidence="2" type="ORF">NYG85_02620</name>
</gene>
<keyword evidence="1" id="KW-0472">Membrane</keyword>
<reference evidence="2" key="2">
    <citation type="journal article" date="2023" name="Microorganisms">
        <title>Isolation and Genomic Characteristics of Cat-Borne Campylobacter felis sp. nov. and Sheep-Borne Campylobacter ovis sp. nov.</title>
        <authorList>
            <person name="Wang H."/>
            <person name="Li Y."/>
            <person name="Gu Y."/>
            <person name="Zhou G."/>
            <person name="Chen X."/>
            <person name="Zhang X."/>
            <person name="Shao Z."/>
            <person name="Zhang J."/>
            <person name="Zhang M."/>
        </authorList>
    </citation>
    <scope>NUCLEOTIDE SEQUENCE</scope>
    <source>
        <strain evidence="2">PS10</strain>
    </source>
</reference>
<accession>A0ABT7HMX7</accession>
<feature type="transmembrane region" description="Helical" evidence="1">
    <location>
        <begin position="6"/>
        <end position="27"/>
    </location>
</feature>
<protein>
    <submittedName>
        <fullName evidence="2">GDYXXLXY domain-containing protein</fullName>
    </submittedName>
</protein>
<keyword evidence="1" id="KW-1133">Transmembrane helix</keyword>
<evidence type="ECO:0000256" key="1">
    <source>
        <dbReference type="SAM" id="Phobius"/>
    </source>
</evidence>
<organism evidence="2 3">
    <name type="scientific">Campylobacter gastrosuis</name>
    <dbReference type="NCBI Taxonomy" id="2974576"/>
    <lineage>
        <taxon>Bacteria</taxon>
        <taxon>Pseudomonadati</taxon>
        <taxon>Campylobacterota</taxon>
        <taxon>Epsilonproteobacteria</taxon>
        <taxon>Campylobacterales</taxon>
        <taxon>Campylobacteraceae</taxon>
        <taxon>Campylobacter</taxon>
    </lineage>
</organism>
<dbReference type="Pfam" id="PF14345">
    <property type="entry name" value="GDYXXLXY"/>
    <property type="match status" value="1"/>
</dbReference>
<keyword evidence="3" id="KW-1185">Reference proteome</keyword>